<name>A0A812WEJ3_SYMPI</name>
<comment type="caution">
    <text evidence="2">The sequence shown here is derived from an EMBL/GenBank/DDBJ whole genome shotgun (WGS) entry which is preliminary data.</text>
</comment>
<dbReference type="EMBL" id="CAJNIZ010044193">
    <property type="protein sequence ID" value="CAE7681225.1"/>
    <property type="molecule type" value="Genomic_DNA"/>
</dbReference>
<organism evidence="2 3">
    <name type="scientific">Symbiodinium pilosum</name>
    <name type="common">Dinoflagellate</name>
    <dbReference type="NCBI Taxonomy" id="2952"/>
    <lineage>
        <taxon>Eukaryota</taxon>
        <taxon>Sar</taxon>
        <taxon>Alveolata</taxon>
        <taxon>Dinophyceae</taxon>
        <taxon>Suessiales</taxon>
        <taxon>Symbiodiniaceae</taxon>
        <taxon>Symbiodinium</taxon>
    </lineage>
</organism>
<accession>A0A812WEJ3</accession>
<feature type="compositionally biased region" description="Basic and acidic residues" evidence="1">
    <location>
        <begin position="305"/>
        <end position="314"/>
    </location>
</feature>
<keyword evidence="3" id="KW-1185">Reference proteome</keyword>
<dbReference type="Proteomes" id="UP000649617">
    <property type="component" value="Unassembled WGS sequence"/>
</dbReference>
<feature type="compositionally biased region" description="Acidic residues" evidence="1">
    <location>
        <begin position="199"/>
        <end position="212"/>
    </location>
</feature>
<dbReference type="AlphaFoldDB" id="A0A812WEJ3"/>
<evidence type="ECO:0000313" key="2">
    <source>
        <dbReference type="EMBL" id="CAE7681225.1"/>
    </source>
</evidence>
<dbReference type="Gene3D" id="3.90.1140.10">
    <property type="entry name" value="Cyclic phosphodiesterase"/>
    <property type="match status" value="1"/>
</dbReference>
<gene>
    <name evidence="2" type="primary">MDH2</name>
    <name evidence="2" type="ORF">SPIL2461_LOCUS18969</name>
</gene>
<feature type="compositionally biased region" description="Basic residues" evidence="1">
    <location>
        <begin position="259"/>
        <end position="269"/>
    </location>
</feature>
<protein>
    <submittedName>
        <fullName evidence="2">MDH2 protein</fullName>
    </submittedName>
</protein>
<feature type="region of interest" description="Disordered" evidence="1">
    <location>
        <begin position="167"/>
        <end position="316"/>
    </location>
</feature>
<reference evidence="2" key="1">
    <citation type="submission" date="2021-02" db="EMBL/GenBank/DDBJ databases">
        <authorList>
            <person name="Dougan E. K."/>
            <person name="Rhodes N."/>
            <person name="Thang M."/>
            <person name="Chan C."/>
        </authorList>
    </citation>
    <scope>NUCLEOTIDE SEQUENCE</scope>
</reference>
<dbReference type="OrthoDB" id="447670at2759"/>
<evidence type="ECO:0000256" key="1">
    <source>
        <dbReference type="SAM" id="MobiDB-lite"/>
    </source>
</evidence>
<feature type="compositionally biased region" description="Basic residues" evidence="1">
    <location>
        <begin position="242"/>
        <end position="251"/>
    </location>
</feature>
<evidence type="ECO:0000313" key="3">
    <source>
        <dbReference type="Proteomes" id="UP000649617"/>
    </source>
</evidence>
<feature type="region of interest" description="Disordered" evidence="1">
    <location>
        <begin position="1"/>
        <end position="52"/>
    </location>
</feature>
<sequence length="368" mass="40085">MPDEVGGATADRDPGPSSPKEGDEDCLDTTRAAEPSLTAERQAPAQSGKKSGVHAWGVGLESVEYLPHVTLFKSSQAGRGRSGQQAAKAAKQIISAVAKCMVSETMESISFGSFALEKCELLSMGHVQADGYFEAQASARLAEESQGKEEDVTEEVEEFEKQVARLTQSLTASKKEDQKKTKKKRPKKIDPQAVLASGTEEEGQQADVETEFGNDKRADLSEEEIQELDSGLATAALAKTRPGAKRRKPRKPAPSAKVSTKKKASKLKKAGAAPAASSDEGHADAEDAWDEEVAELTTGSTALRSDQDQKRIDPEDGLAYTWEEFTNYYTGKYKKKLIEAYWNDCNAVRQTKAVRSGKRPARKWFSRH</sequence>
<proteinExistence type="predicted"/>